<dbReference type="PIRSF" id="PIRSF005917">
    <property type="entry name" value="MTase_YraL"/>
    <property type="match status" value="1"/>
</dbReference>
<proteinExistence type="predicted"/>
<evidence type="ECO:0000256" key="4">
    <source>
        <dbReference type="ARBA" id="ARBA00022679"/>
    </source>
</evidence>
<keyword evidence="3 7" id="KW-0489">Methyltransferase</keyword>
<evidence type="ECO:0000256" key="1">
    <source>
        <dbReference type="ARBA" id="ARBA00022490"/>
    </source>
</evidence>
<dbReference type="SUPFAM" id="SSF53790">
    <property type="entry name" value="Tetrapyrrole methylase"/>
    <property type="match status" value="1"/>
</dbReference>
<dbReference type="Gene3D" id="3.40.1010.10">
    <property type="entry name" value="Cobalt-precorrin-4 Transmethylase, Domain 1"/>
    <property type="match status" value="1"/>
</dbReference>
<dbReference type="PATRIC" id="fig|44574.3.peg.2913"/>
<dbReference type="InterPro" id="IPR008189">
    <property type="entry name" value="rRNA_ssu_MeTfrase_I"/>
</dbReference>
<protein>
    <submittedName>
        <fullName evidence="8">16S rRNA (Cytidine1402-2'-O)-methyltransferase</fullName>
    </submittedName>
    <submittedName>
        <fullName evidence="7">SAM-dependent methyltransferase</fullName>
    </submittedName>
</protein>
<accession>A0A0F7KCT6</accession>
<reference evidence="7 9" key="2">
    <citation type="journal article" date="2016" name="Genome Announc.">
        <title>Genome Sequence of Nitrosomonas communis Strain Nm2, a Mesophilic Ammonia-Oxidizing Bacterium Isolated from Mediterranean Soil.</title>
        <authorList>
            <person name="Kozlowski J.A."/>
            <person name="Kits K.D."/>
            <person name="Stein L.Y."/>
        </authorList>
    </citation>
    <scope>NUCLEOTIDE SEQUENCE [LARGE SCALE GENOMIC DNA]</scope>
    <source>
        <strain evidence="7 9">Nm2</strain>
    </source>
</reference>
<evidence type="ECO:0000256" key="2">
    <source>
        <dbReference type="ARBA" id="ARBA00022552"/>
    </source>
</evidence>
<dbReference type="AlphaFoldDB" id="A0A0F7KCT6"/>
<name>A0A0F7KCT6_9PROT</name>
<gene>
    <name evidence="7" type="ORF">AAW31_11975</name>
    <name evidence="8" type="ORF">BCL69_101527</name>
</gene>
<dbReference type="OrthoDB" id="7061662at2"/>
<keyword evidence="2" id="KW-0698">rRNA processing</keyword>
<evidence type="ECO:0000259" key="6">
    <source>
        <dbReference type="Pfam" id="PF00590"/>
    </source>
</evidence>
<evidence type="ECO:0000256" key="5">
    <source>
        <dbReference type="ARBA" id="ARBA00022691"/>
    </source>
</evidence>
<evidence type="ECO:0000313" key="7">
    <source>
        <dbReference type="EMBL" id="AKH38350.1"/>
    </source>
</evidence>
<dbReference type="Proteomes" id="UP000034156">
    <property type="component" value="Chromosome"/>
</dbReference>
<dbReference type="CDD" id="cd11649">
    <property type="entry name" value="RsmI_like"/>
    <property type="match status" value="1"/>
</dbReference>
<dbReference type="EMBL" id="VNHT01000015">
    <property type="protein sequence ID" value="TYP90090.1"/>
    <property type="molecule type" value="Genomic_DNA"/>
</dbReference>
<dbReference type="GO" id="GO:0006364">
    <property type="term" value="P:rRNA processing"/>
    <property type="evidence" value="ECO:0007669"/>
    <property type="project" value="UniProtKB-KW"/>
</dbReference>
<reference evidence="9" key="1">
    <citation type="submission" date="2015-05" db="EMBL/GenBank/DDBJ databases">
        <title>Draft genome of Nitrosomonas communis strain Nm2.</title>
        <authorList>
            <person name="Kozlowski J.A."/>
            <person name="Kits K.D."/>
            <person name="Stein L.Y."/>
        </authorList>
    </citation>
    <scope>NUCLEOTIDE SEQUENCE [LARGE SCALE GENOMIC DNA]</scope>
    <source>
        <strain evidence="9">Nm2</strain>
    </source>
</reference>
<dbReference type="Gene3D" id="3.30.950.10">
    <property type="entry name" value="Methyltransferase, Cobalt-precorrin-4 Transmethylase, Domain 2"/>
    <property type="match status" value="1"/>
</dbReference>
<dbReference type="Proteomes" id="UP000324176">
    <property type="component" value="Unassembled WGS sequence"/>
</dbReference>
<keyword evidence="9" id="KW-1185">Reference proteome</keyword>
<evidence type="ECO:0000313" key="9">
    <source>
        <dbReference type="Proteomes" id="UP000034156"/>
    </source>
</evidence>
<organism evidence="7 9">
    <name type="scientific">Nitrosomonas communis</name>
    <dbReference type="NCBI Taxonomy" id="44574"/>
    <lineage>
        <taxon>Bacteria</taxon>
        <taxon>Pseudomonadati</taxon>
        <taxon>Pseudomonadota</taxon>
        <taxon>Betaproteobacteria</taxon>
        <taxon>Nitrosomonadales</taxon>
        <taxon>Nitrosomonadaceae</taxon>
        <taxon>Nitrosomonas</taxon>
    </lineage>
</organism>
<evidence type="ECO:0000313" key="8">
    <source>
        <dbReference type="EMBL" id="TYP90090.1"/>
    </source>
</evidence>
<keyword evidence="1" id="KW-0963">Cytoplasm</keyword>
<evidence type="ECO:0000256" key="3">
    <source>
        <dbReference type="ARBA" id="ARBA00022603"/>
    </source>
</evidence>
<dbReference type="RefSeq" id="WP_046850398.1">
    <property type="nucleotide sequence ID" value="NZ_CBDIPD010000079.1"/>
</dbReference>
<evidence type="ECO:0000313" key="10">
    <source>
        <dbReference type="Proteomes" id="UP000324176"/>
    </source>
</evidence>
<dbReference type="InterPro" id="IPR035996">
    <property type="entry name" value="4pyrrol_Methylase_sf"/>
</dbReference>
<dbReference type="InterPro" id="IPR014776">
    <property type="entry name" value="4pyrrole_Mease_sub2"/>
</dbReference>
<dbReference type="PANTHER" id="PTHR46111">
    <property type="entry name" value="RIBOSOMAL RNA SMALL SUBUNIT METHYLTRANSFERASE I"/>
    <property type="match status" value="1"/>
</dbReference>
<keyword evidence="4 7" id="KW-0808">Transferase</keyword>
<dbReference type="KEGG" id="nco:AAW31_11975"/>
<reference evidence="8 10" key="3">
    <citation type="submission" date="2019-07" db="EMBL/GenBank/DDBJ databases">
        <title>Active sludge and wastewater microbial communities from Klosterneuburg, Austria.</title>
        <authorList>
            <person name="Wagner M."/>
        </authorList>
    </citation>
    <scope>NUCLEOTIDE SEQUENCE [LARGE SCALE GENOMIC DNA]</scope>
    <source>
        <strain evidence="8 10">Nm2</strain>
    </source>
</reference>
<keyword evidence="5" id="KW-0949">S-adenosyl-L-methionine</keyword>
<dbReference type="InterPro" id="IPR014777">
    <property type="entry name" value="4pyrrole_Mease_sub1"/>
</dbReference>
<dbReference type="Pfam" id="PF00590">
    <property type="entry name" value="TP_methylase"/>
    <property type="match status" value="1"/>
</dbReference>
<dbReference type="InterPro" id="IPR000878">
    <property type="entry name" value="4pyrrol_Mease"/>
</dbReference>
<dbReference type="GO" id="GO:0008168">
    <property type="term" value="F:methyltransferase activity"/>
    <property type="evidence" value="ECO:0007669"/>
    <property type="project" value="UniProtKB-KW"/>
</dbReference>
<dbReference type="EMBL" id="CP011451">
    <property type="protein sequence ID" value="AKH38350.1"/>
    <property type="molecule type" value="Genomic_DNA"/>
</dbReference>
<dbReference type="GO" id="GO:0032259">
    <property type="term" value="P:methylation"/>
    <property type="evidence" value="ECO:0007669"/>
    <property type="project" value="UniProtKB-KW"/>
</dbReference>
<dbReference type="PANTHER" id="PTHR46111:SF2">
    <property type="entry name" value="SAM-DEPENDENT METHYLTRANSFERASE"/>
    <property type="match status" value="1"/>
</dbReference>
<sequence length="235" mass="26675">MHPGTLFLIPAPLGEAEFADIIPANVQQRITCLKYFIVEHPKTARYFLKQIEGMRPLQEIEMQVLNEHTRFNELGRLLEPLLAGNDIGLLSEAGCPAVADPGANLVRAAHQKHVPIVPLVGPSSILLALMASGLNGQSFHFHGYLPIKHELRLKTIIQLEQESARFNQTQIFIETPYRNQKLLELLIQNCNDETDLCIASNLTLKDEYIATKKIKEWKSYLPQINRRPTVFLLHR</sequence>
<feature type="domain" description="Tetrapyrrole methylase" evidence="6">
    <location>
        <begin position="51"/>
        <end position="216"/>
    </location>
</feature>